<evidence type="ECO:0000313" key="9">
    <source>
        <dbReference type="Proteomes" id="UP001219525"/>
    </source>
</evidence>
<dbReference type="GO" id="GO:0031519">
    <property type="term" value="C:PcG protein complex"/>
    <property type="evidence" value="ECO:0007669"/>
    <property type="project" value="TreeGrafter"/>
</dbReference>
<dbReference type="GO" id="GO:0000785">
    <property type="term" value="C:chromatin"/>
    <property type="evidence" value="ECO:0007669"/>
    <property type="project" value="TreeGrafter"/>
</dbReference>
<evidence type="ECO:0000256" key="5">
    <source>
        <dbReference type="PROSITE-ProRule" id="PRU00042"/>
    </source>
</evidence>
<dbReference type="GO" id="GO:0000981">
    <property type="term" value="F:DNA-binding transcription factor activity, RNA polymerase II-specific"/>
    <property type="evidence" value="ECO:0007669"/>
    <property type="project" value="TreeGrafter"/>
</dbReference>
<dbReference type="AlphaFoldDB" id="A0AAD6Y336"/>
<accession>A0AAD6Y336</accession>
<reference evidence="8" key="1">
    <citation type="submission" date="2023-03" db="EMBL/GenBank/DDBJ databases">
        <title>Massive genome expansion in bonnet fungi (Mycena s.s.) driven by repeated elements and novel gene families across ecological guilds.</title>
        <authorList>
            <consortium name="Lawrence Berkeley National Laboratory"/>
            <person name="Harder C.B."/>
            <person name="Miyauchi S."/>
            <person name="Viragh M."/>
            <person name="Kuo A."/>
            <person name="Thoen E."/>
            <person name="Andreopoulos B."/>
            <person name="Lu D."/>
            <person name="Skrede I."/>
            <person name="Drula E."/>
            <person name="Henrissat B."/>
            <person name="Morin E."/>
            <person name="Kohler A."/>
            <person name="Barry K."/>
            <person name="LaButti K."/>
            <person name="Morin E."/>
            <person name="Salamov A."/>
            <person name="Lipzen A."/>
            <person name="Mereny Z."/>
            <person name="Hegedus B."/>
            <person name="Baldrian P."/>
            <person name="Stursova M."/>
            <person name="Weitz H."/>
            <person name="Taylor A."/>
            <person name="Grigoriev I.V."/>
            <person name="Nagy L.G."/>
            <person name="Martin F."/>
            <person name="Kauserud H."/>
        </authorList>
    </citation>
    <scope>NUCLEOTIDE SEQUENCE</scope>
    <source>
        <strain evidence="8">9144</strain>
    </source>
</reference>
<dbReference type="Pfam" id="PF00096">
    <property type="entry name" value="zf-C2H2"/>
    <property type="match status" value="1"/>
</dbReference>
<evidence type="ECO:0000259" key="7">
    <source>
        <dbReference type="PROSITE" id="PS50157"/>
    </source>
</evidence>
<evidence type="ECO:0000256" key="1">
    <source>
        <dbReference type="ARBA" id="ARBA00022723"/>
    </source>
</evidence>
<keyword evidence="2" id="KW-0677">Repeat</keyword>
<keyword evidence="4" id="KW-0862">Zinc</keyword>
<feature type="non-terminal residue" evidence="8">
    <location>
        <position position="77"/>
    </location>
</feature>
<name>A0AAD6Y336_9AGAR</name>
<dbReference type="PANTHER" id="PTHR14003">
    <property type="entry name" value="TRANSCRIPTIONAL REPRESSOR PROTEIN YY"/>
    <property type="match status" value="1"/>
</dbReference>
<comment type="caution">
    <text evidence="8">The sequence shown here is derived from an EMBL/GenBank/DDBJ whole genome shotgun (WGS) entry which is preliminary data.</text>
</comment>
<keyword evidence="9" id="KW-1185">Reference proteome</keyword>
<evidence type="ECO:0000256" key="3">
    <source>
        <dbReference type="ARBA" id="ARBA00022771"/>
    </source>
</evidence>
<dbReference type="GO" id="GO:0005667">
    <property type="term" value="C:transcription regulator complex"/>
    <property type="evidence" value="ECO:0007669"/>
    <property type="project" value="TreeGrafter"/>
</dbReference>
<dbReference type="SUPFAM" id="SSF57667">
    <property type="entry name" value="beta-beta-alpha zinc fingers"/>
    <property type="match status" value="1"/>
</dbReference>
<feature type="region of interest" description="Disordered" evidence="6">
    <location>
        <begin position="1"/>
        <end position="25"/>
    </location>
</feature>
<dbReference type="GO" id="GO:0000978">
    <property type="term" value="F:RNA polymerase II cis-regulatory region sequence-specific DNA binding"/>
    <property type="evidence" value="ECO:0007669"/>
    <property type="project" value="TreeGrafter"/>
</dbReference>
<dbReference type="Proteomes" id="UP001219525">
    <property type="component" value="Unassembled WGS sequence"/>
</dbReference>
<dbReference type="FunFam" id="3.30.160.60:FF:000303">
    <property type="entry name" value="Zinc finger protein 41"/>
    <property type="match status" value="1"/>
</dbReference>
<dbReference type="InterPro" id="IPR013087">
    <property type="entry name" value="Znf_C2H2_type"/>
</dbReference>
<keyword evidence="1" id="KW-0479">Metal-binding</keyword>
<gene>
    <name evidence="8" type="ORF">GGX14DRAFT_380406</name>
</gene>
<organism evidence="8 9">
    <name type="scientific">Mycena pura</name>
    <dbReference type="NCBI Taxonomy" id="153505"/>
    <lineage>
        <taxon>Eukaryota</taxon>
        <taxon>Fungi</taxon>
        <taxon>Dikarya</taxon>
        <taxon>Basidiomycota</taxon>
        <taxon>Agaricomycotina</taxon>
        <taxon>Agaricomycetes</taxon>
        <taxon>Agaricomycetidae</taxon>
        <taxon>Agaricales</taxon>
        <taxon>Marasmiineae</taxon>
        <taxon>Mycenaceae</taxon>
        <taxon>Mycena</taxon>
    </lineage>
</organism>
<protein>
    <recommendedName>
        <fullName evidence="7">C2H2-type domain-containing protein</fullName>
    </recommendedName>
</protein>
<evidence type="ECO:0000256" key="2">
    <source>
        <dbReference type="ARBA" id="ARBA00022737"/>
    </source>
</evidence>
<dbReference type="GO" id="GO:0008270">
    <property type="term" value="F:zinc ion binding"/>
    <property type="evidence" value="ECO:0007669"/>
    <property type="project" value="UniProtKB-KW"/>
</dbReference>
<dbReference type="Gene3D" id="3.30.160.60">
    <property type="entry name" value="Classic Zinc Finger"/>
    <property type="match status" value="1"/>
</dbReference>
<evidence type="ECO:0000256" key="4">
    <source>
        <dbReference type="ARBA" id="ARBA00022833"/>
    </source>
</evidence>
<dbReference type="PROSITE" id="PS50157">
    <property type="entry name" value="ZINC_FINGER_C2H2_2"/>
    <property type="match status" value="1"/>
</dbReference>
<evidence type="ECO:0000256" key="6">
    <source>
        <dbReference type="SAM" id="MobiDB-lite"/>
    </source>
</evidence>
<sequence length="77" mass="7955">MLSTPQGPPPASASASAPAPAPNPKPHVCTMCGKAVSTSGHLSRHTRLHSGGAQFVCSFPGCNARCSRKDNLRQQCV</sequence>
<dbReference type="PANTHER" id="PTHR14003:SF19">
    <property type="entry name" value="YY2 TRANSCRIPTION FACTOR"/>
    <property type="match status" value="1"/>
</dbReference>
<dbReference type="InterPro" id="IPR036236">
    <property type="entry name" value="Znf_C2H2_sf"/>
</dbReference>
<feature type="compositionally biased region" description="Pro residues" evidence="6">
    <location>
        <begin position="1"/>
        <end position="11"/>
    </location>
</feature>
<feature type="domain" description="C2H2-type" evidence="7">
    <location>
        <begin position="27"/>
        <end position="54"/>
    </location>
</feature>
<dbReference type="PROSITE" id="PS00028">
    <property type="entry name" value="ZINC_FINGER_C2H2_1"/>
    <property type="match status" value="1"/>
</dbReference>
<dbReference type="EMBL" id="JARJCW010000124">
    <property type="protein sequence ID" value="KAJ7192112.1"/>
    <property type="molecule type" value="Genomic_DNA"/>
</dbReference>
<proteinExistence type="predicted"/>
<keyword evidence="3 5" id="KW-0863">Zinc-finger</keyword>
<evidence type="ECO:0000313" key="8">
    <source>
        <dbReference type="EMBL" id="KAJ7192112.1"/>
    </source>
</evidence>